<sequence length="201" mass="23526">MEKGQVEEWYTTVFNMQRKKLKINGHCIEYEQKLNQIPQYRGGILEFLDLNAKTVDGCCELVGDDKREEALLCYIDFLRYWFFLREDQKWFHPTTKILPNQSPVKELAKIMGYLLCCGADLRDVLKYFGMFDDCGEVLGELFIIAGESIVTAFKKDEDKSWREFVLIGAKWVLVCKPNDAMMNLEYVQTIFRLYNIEGLLA</sequence>
<gene>
    <name evidence="1" type="ORF">EIN_405060</name>
</gene>
<evidence type="ECO:0000313" key="2">
    <source>
        <dbReference type="Proteomes" id="UP000014680"/>
    </source>
</evidence>
<dbReference type="VEuPathDB" id="AmoebaDB:EIN_405060"/>
<protein>
    <submittedName>
        <fullName evidence="1">Uncharacterized protein</fullName>
    </submittedName>
</protein>
<dbReference type="AlphaFoldDB" id="A0A0A1U6R7"/>
<evidence type="ECO:0000313" key="1">
    <source>
        <dbReference type="EMBL" id="ELP90092.1"/>
    </source>
</evidence>
<keyword evidence="2" id="KW-1185">Reference proteome</keyword>
<dbReference type="OrthoDB" id="10418971at2759"/>
<dbReference type="RefSeq" id="XP_004256863.1">
    <property type="nucleotide sequence ID" value="XM_004256815.1"/>
</dbReference>
<dbReference type="OMA" id="DFITIGM"/>
<dbReference type="KEGG" id="eiv:EIN_405060"/>
<proteinExistence type="predicted"/>
<dbReference type="Proteomes" id="UP000014680">
    <property type="component" value="Unassembled WGS sequence"/>
</dbReference>
<dbReference type="EMBL" id="KB206537">
    <property type="protein sequence ID" value="ELP90092.1"/>
    <property type="molecule type" value="Genomic_DNA"/>
</dbReference>
<accession>A0A0A1U6R7</accession>
<reference evidence="1 2" key="1">
    <citation type="submission" date="2012-10" db="EMBL/GenBank/DDBJ databases">
        <authorList>
            <person name="Zafar N."/>
            <person name="Inman J."/>
            <person name="Hall N."/>
            <person name="Lorenzi H."/>
            <person name="Caler E."/>
        </authorList>
    </citation>
    <scope>NUCLEOTIDE SEQUENCE [LARGE SCALE GENOMIC DNA]</scope>
    <source>
        <strain evidence="1 2">IP1</strain>
    </source>
</reference>
<organism evidence="1 2">
    <name type="scientific">Entamoeba invadens IP1</name>
    <dbReference type="NCBI Taxonomy" id="370355"/>
    <lineage>
        <taxon>Eukaryota</taxon>
        <taxon>Amoebozoa</taxon>
        <taxon>Evosea</taxon>
        <taxon>Archamoebae</taxon>
        <taxon>Mastigamoebida</taxon>
        <taxon>Entamoebidae</taxon>
        <taxon>Entamoeba</taxon>
    </lineage>
</organism>
<name>A0A0A1U6R7_ENTIV</name>
<dbReference type="GeneID" id="14889126"/>